<evidence type="ECO:0000313" key="1">
    <source>
        <dbReference type="EMBL" id="APU93002.1"/>
    </source>
</evidence>
<dbReference type="EMBL" id="KY417925">
    <property type="protein sequence ID" value="APU93002.1"/>
    <property type="molecule type" value="Genomic_DNA"/>
</dbReference>
<keyword evidence="2" id="KW-1185">Reference proteome</keyword>
<gene>
    <name evidence="1" type="ORF">POI1126_76</name>
</gene>
<dbReference type="Proteomes" id="UP000221249">
    <property type="component" value="Segment"/>
</dbReference>
<accession>A0A240F4X2</accession>
<sequence length="141" mass="15960">MMLPPPPADELLHRVTYHAITRYVQRVIGITVPGTKHLPEIERASLHCKCARTTFDEVRRSIMIPTVAVAIANKFAAIDTRNFTAVIDTDQQIIVTILEPRSYKKPKRSRRGGPRSESVLTYIAERVRKQIQGVHTGESMK</sequence>
<protein>
    <submittedName>
        <fullName evidence="1">Uncharacterized protein</fullName>
    </submittedName>
</protein>
<proteinExistence type="predicted"/>
<name>A0A240F4X2_9CAUD</name>
<organism evidence="1 2">
    <name type="scientific">Ochrobactrum phage POI1126</name>
    <dbReference type="NCBI Taxonomy" id="1932118"/>
    <lineage>
        <taxon>Viruses</taxon>
        <taxon>Duplodnaviria</taxon>
        <taxon>Heunggongvirae</taxon>
        <taxon>Uroviricota</taxon>
        <taxon>Caudoviricetes</taxon>
        <taxon>Namazuvirus</taxon>
        <taxon>Namazuvirus POI1126</taxon>
    </lineage>
</organism>
<reference evidence="1 2" key="1">
    <citation type="journal article" date="2017" name="Front. Microbiol.">
        <title>Prevalence, Host Range, and Comparative Genomic Analysis of Temperate Ochrobactrum Phages.</title>
        <authorList>
            <person name="Jackel C."/>
            <person name="Hertwig S."/>
            <person name="Scholz H.C."/>
            <person name="Nockler K."/>
            <person name="Reetz J."/>
            <person name="Hammerl J.A."/>
        </authorList>
    </citation>
    <scope>NUCLEOTIDE SEQUENCE [LARGE SCALE GENOMIC DNA]</scope>
</reference>
<evidence type="ECO:0000313" key="2">
    <source>
        <dbReference type="Proteomes" id="UP000221249"/>
    </source>
</evidence>